<dbReference type="EMBL" id="JAGRRH010000016">
    <property type="protein sequence ID" value="KAG7353415.1"/>
    <property type="molecule type" value="Genomic_DNA"/>
</dbReference>
<reference evidence="2" key="1">
    <citation type="journal article" date="2021" name="Sci. Rep.">
        <title>Diploid genomic architecture of Nitzschia inconspicua, an elite biomass production diatom.</title>
        <authorList>
            <person name="Oliver A."/>
            <person name="Podell S."/>
            <person name="Pinowska A."/>
            <person name="Traller J.C."/>
            <person name="Smith S.R."/>
            <person name="McClure R."/>
            <person name="Beliaev A."/>
            <person name="Bohutskyi P."/>
            <person name="Hill E.A."/>
            <person name="Rabines A."/>
            <person name="Zheng H."/>
            <person name="Allen L.Z."/>
            <person name="Kuo A."/>
            <person name="Grigoriev I.V."/>
            <person name="Allen A.E."/>
            <person name="Hazlebeck D."/>
            <person name="Allen E.E."/>
        </authorList>
    </citation>
    <scope>NUCLEOTIDE SEQUENCE</scope>
    <source>
        <strain evidence="2">Hildebrandi</strain>
    </source>
</reference>
<dbReference type="PROSITE" id="PS50330">
    <property type="entry name" value="UIM"/>
    <property type="match status" value="2"/>
</dbReference>
<feature type="compositionally biased region" description="Polar residues" evidence="1">
    <location>
        <begin position="140"/>
        <end position="152"/>
    </location>
</feature>
<sequence length="266" mass="28367">MAPQNPSRNAATAAASAAAPPHDSEDHFQARPSHRLGRNALGVAQADGSTWQEYLAVCEIQEKMQIRSYFQNLTTGKRVWDEPPSGASHIIPASEEMHRMATIQLDELFVATTGQEKSSKGHNEKKKKSGLKSFFGLGRNNKSSETSSTSPGNKIRYKPGSKLLASSNGGGVDPQLQAAIAQSIAESQGITSSLSQSSQIHGVSAAGQEEDDDPDLAMAMALSLSTATAGAGATNQPNSYNEEEEMLRRALEASKLDAVQPNYVKR</sequence>
<dbReference type="Pfam" id="PF02809">
    <property type="entry name" value="UIM"/>
    <property type="match status" value="3"/>
</dbReference>
<gene>
    <name evidence="2" type="ORF">IV203_002770</name>
</gene>
<evidence type="ECO:0000313" key="3">
    <source>
        <dbReference type="Proteomes" id="UP000693970"/>
    </source>
</evidence>
<name>A0A9K3L271_9STRA</name>
<feature type="region of interest" description="Disordered" evidence="1">
    <location>
        <begin position="114"/>
        <end position="170"/>
    </location>
</feature>
<dbReference type="Proteomes" id="UP000693970">
    <property type="component" value="Unassembled WGS sequence"/>
</dbReference>
<keyword evidence="3" id="KW-1185">Reference proteome</keyword>
<dbReference type="SMART" id="SM00726">
    <property type="entry name" value="UIM"/>
    <property type="match status" value="3"/>
</dbReference>
<feature type="compositionally biased region" description="Low complexity" evidence="1">
    <location>
        <begin position="10"/>
        <end position="19"/>
    </location>
</feature>
<evidence type="ECO:0000313" key="2">
    <source>
        <dbReference type="EMBL" id="KAG7353415.1"/>
    </source>
</evidence>
<protein>
    <submittedName>
        <fullName evidence="2">Ubiquitin interaction motif-containing protein</fullName>
    </submittedName>
</protein>
<organism evidence="2 3">
    <name type="scientific">Nitzschia inconspicua</name>
    <dbReference type="NCBI Taxonomy" id="303405"/>
    <lineage>
        <taxon>Eukaryota</taxon>
        <taxon>Sar</taxon>
        <taxon>Stramenopiles</taxon>
        <taxon>Ochrophyta</taxon>
        <taxon>Bacillariophyta</taxon>
        <taxon>Bacillariophyceae</taxon>
        <taxon>Bacillariophycidae</taxon>
        <taxon>Bacillariales</taxon>
        <taxon>Bacillariaceae</taxon>
        <taxon>Nitzschia</taxon>
    </lineage>
</organism>
<reference evidence="2" key="2">
    <citation type="submission" date="2021-04" db="EMBL/GenBank/DDBJ databases">
        <authorList>
            <person name="Podell S."/>
        </authorList>
    </citation>
    <scope>NUCLEOTIDE SEQUENCE</scope>
    <source>
        <strain evidence="2">Hildebrandi</strain>
    </source>
</reference>
<proteinExistence type="predicted"/>
<evidence type="ECO:0000256" key="1">
    <source>
        <dbReference type="SAM" id="MobiDB-lite"/>
    </source>
</evidence>
<accession>A0A9K3L271</accession>
<feature type="region of interest" description="Disordered" evidence="1">
    <location>
        <begin position="1"/>
        <end position="34"/>
    </location>
</feature>
<comment type="caution">
    <text evidence="2">The sequence shown here is derived from an EMBL/GenBank/DDBJ whole genome shotgun (WGS) entry which is preliminary data.</text>
</comment>
<dbReference type="OrthoDB" id="49363at2759"/>
<dbReference type="InterPro" id="IPR003903">
    <property type="entry name" value="UIM_dom"/>
</dbReference>
<dbReference type="AlphaFoldDB" id="A0A9K3L271"/>